<evidence type="ECO:0000256" key="2">
    <source>
        <dbReference type="ARBA" id="ARBA00009773"/>
    </source>
</evidence>
<comment type="similarity">
    <text evidence="2">Belongs to the autoinducer-2 exporter (AI-2E) (TC 2.A.86) family.</text>
</comment>
<feature type="transmembrane region" description="Helical" evidence="6">
    <location>
        <begin position="196"/>
        <end position="216"/>
    </location>
</feature>
<dbReference type="RefSeq" id="WP_038641980.1">
    <property type="nucleotide sequence ID" value="NZ_CP009888.1"/>
</dbReference>
<evidence type="ECO:0000256" key="1">
    <source>
        <dbReference type="ARBA" id="ARBA00004141"/>
    </source>
</evidence>
<name>A0A0A7EGU3_9GAMM</name>
<keyword evidence="8" id="KW-1185">Reference proteome</keyword>
<dbReference type="eggNOG" id="COG0628">
    <property type="taxonomic scope" value="Bacteria"/>
</dbReference>
<gene>
    <name evidence="7" type="primary">tqsA</name>
    <name evidence="7" type="ORF">OM33_11880</name>
</gene>
<dbReference type="Proteomes" id="UP000030341">
    <property type="component" value="Chromosome 1"/>
</dbReference>
<evidence type="ECO:0000256" key="3">
    <source>
        <dbReference type="ARBA" id="ARBA00022692"/>
    </source>
</evidence>
<proteinExistence type="inferred from homology"/>
<protein>
    <submittedName>
        <fullName evidence="7">Pheromone autoinducer 2 transporter</fullName>
    </submittedName>
</protein>
<dbReference type="OrthoDB" id="9799225at2"/>
<accession>A0A0A7EGU3</accession>
<feature type="transmembrane region" description="Helical" evidence="6">
    <location>
        <begin position="61"/>
        <end position="82"/>
    </location>
</feature>
<keyword evidence="4 6" id="KW-1133">Transmembrane helix</keyword>
<evidence type="ECO:0000313" key="8">
    <source>
        <dbReference type="Proteomes" id="UP000030341"/>
    </source>
</evidence>
<dbReference type="HOGENOM" id="CLU_031275_0_3_6"/>
<keyword evidence="5 6" id="KW-0472">Membrane</keyword>
<reference evidence="7 8" key="1">
    <citation type="submission" date="2014-11" db="EMBL/GenBank/DDBJ databases">
        <title>Complete Genome Sequence of Pseudoalteromonas sp. Strain OCN003 Isolated from Kaneohe Bay, Oahu, Hawaii.</title>
        <authorList>
            <person name="Beurmann S."/>
            <person name="Videau P."/>
            <person name="Ushijima B."/>
            <person name="Smith A.M."/>
            <person name="Aeby G.S."/>
            <person name="Callahan S.M."/>
            <person name="Belcaid M."/>
        </authorList>
    </citation>
    <scope>NUCLEOTIDE SEQUENCE [LARGE SCALE GENOMIC DNA]</scope>
    <source>
        <strain evidence="7 8">OCN003</strain>
    </source>
</reference>
<dbReference type="GO" id="GO:0016020">
    <property type="term" value="C:membrane"/>
    <property type="evidence" value="ECO:0007669"/>
    <property type="project" value="UniProtKB-SubCell"/>
</dbReference>
<keyword evidence="3 6" id="KW-0812">Transmembrane</keyword>
<dbReference type="AlphaFoldDB" id="A0A0A7EGU3"/>
<feature type="transmembrane region" description="Helical" evidence="6">
    <location>
        <begin position="140"/>
        <end position="162"/>
    </location>
</feature>
<dbReference type="GO" id="GO:0055085">
    <property type="term" value="P:transmembrane transport"/>
    <property type="evidence" value="ECO:0007669"/>
    <property type="project" value="TreeGrafter"/>
</dbReference>
<dbReference type="KEGG" id="pseo:OM33_11880"/>
<feature type="transmembrane region" description="Helical" evidence="6">
    <location>
        <begin position="290"/>
        <end position="312"/>
    </location>
</feature>
<evidence type="ECO:0000256" key="4">
    <source>
        <dbReference type="ARBA" id="ARBA00022989"/>
    </source>
</evidence>
<feature type="transmembrane region" description="Helical" evidence="6">
    <location>
        <begin position="12"/>
        <end position="30"/>
    </location>
</feature>
<feature type="transmembrane region" description="Helical" evidence="6">
    <location>
        <begin position="249"/>
        <end position="270"/>
    </location>
</feature>
<dbReference type="InterPro" id="IPR002549">
    <property type="entry name" value="AI-2E-like"/>
</dbReference>
<dbReference type="EMBL" id="CP009888">
    <property type="protein sequence ID" value="AIY65763.1"/>
    <property type="molecule type" value="Genomic_DNA"/>
</dbReference>
<feature type="transmembrane region" description="Helical" evidence="6">
    <location>
        <begin position="36"/>
        <end position="54"/>
    </location>
</feature>
<dbReference type="PANTHER" id="PTHR21716">
    <property type="entry name" value="TRANSMEMBRANE PROTEIN"/>
    <property type="match status" value="1"/>
</dbReference>
<evidence type="ECO:0000256" key="6">
    <source>
        <dbReference type="SAM" id="Phobius"/>
    </source>
</evidence>
<dbReference type="PANTHER" id="PTHR21716:SF64">
    <property type="entry name" value="AI-2 TRANSPORT PROTEIN TQSA"/>
    <property type="match status" value="1"/>
</dbReference>
<dbReference type="Pfam" id="PF01594">
    <property type="entry name" value="AI-2E_transport"/>
    <property type="match status" value="1"/>
</dbReference>
<evidence type="ECO:0000256" key="5">
    <source>
        <dbReference type="ARBA" id="ARBA00023136"/>
    </source>
</evidence>
<dbReference type="NCBIfam" id="NF008930">
    <property type="entry name" value="PRK12287.1"/>
    <property type="match status" value="1"/>
</dbReference>
<feature type="transmembrane region" description="Helical" evidence="6">
    <location>
        <begin position="222"/>
        <end position="242"/>
    </location>
</feature>
<sequence length="349" mass="37497">MVQQNLTGASKSLLVFAALIVVLAGLKLASAIVVPFLLSVFIAIICSPLIELLGRYRVPKGLAITIVILLILLVVVSLAGLVGQSVNGFSQNVPVYKAQLQNEFSGLLSTLAKYNILIDKERIMSFLDPGKLIDVAANTLAGVGGIMADLFLIILTVVFMLLEAPYIGKKVHLALDDPEMKQKQIDLFLDSVNSYLAIKTLVSLATGLLVTLMLWAFNIDYFILWGVLAFFLNYIPNIGSIIAAIPAVLLAVVLQGVGVAGVIAAGYMAINTVMGNMIEPRFMGKGLGLSPLVVFLSLLFWGWLLGTVGMLLSVPLTMVVKIALENSEEGKWLAVLLGGEEQVNEEIEQ</sequence>
<organism evidence="7 8">
    <name type="scientific">Pseudoalteromonas piratica</name>
    <dbReference type="NCBI Taxonomy" id="1348114"/>
    <lineage>
        <taxon>Bacteria</taxon>
        <taxon>Pseudomonadati</taxon>
        <taxon>Pseudomonadota</taxon>
        <taxon>Gammaproteobacteria</taxon>
        <taxon>Alteromonadales</taxon>
        <taxon>Pseudoalteromonadaceae</taxon>
        <taxon>Pseudoalteromonas</taxon>
    </lineage>
</organism>
<evidence type="ECO:0000313" key="7">
    <source>
        <dbReference type="EMBL" id="AIY65763.1"/>
    </source>
</evidence>
<comment type="subcellular location">
    <subcellularLocation>
        <location evidence="1">Membrane</location>
        <topology evidence="1">Multi-pass membrane protein</topology>
    </subcellularLocation>
</comment>